<dbReference type="STRING" id="1316194.A0A1Q5SWB2"/>
<evidence type="ECO:0000313" key="1">
    <source>
        <dbReference type="EMBL" id="OKO92311.1"/>
    </source>
</evidence>
<name>A0A1Q5SWB2_9EURO</name>
<accession>A0A1Q5SWB2</accession>
<organism evidence="1 2">
    <name type="scientific">Penicillium subrubescens</name>
    <dbReference type="NCBI Taxonomy" id="1316194"/>
    <lineage>
        <taxon>Eukaryota</taxon>
        <taxon>Fungi</taxon>
        <taxon>Dikarya</taxon>
        <taxon>Ascomycota</taxon>
        <taxon>Pezizomycotina</taxon>
        <taxon>Eurotiomycetes</taxon>
        <taxon>Eurotiomycetidae</taxon>
        <taxon>Eurotiales</taxon>
        <taxon>Aspergillaceae</taxon>
        <taxon>Penicillium</taxon>
    </lineage>
</organism>
<gene>
    <name evidence="1" type="ORF">PENSUB_12873</name>
</gene>
<dbReference type="EMBL" id="MNBE01000742">
    <property type="protein sequence ID" value="OKO92311.1"/>
    <property type="molecule type" value="Genomic_DNA"/>
</dbReference>
<dbReference type="Proteomes" id="UP000186955">
    <property type="component" value="Unassembled WGS sequence"/>
</dbReference>
<evidence type="ECO:0000313" key="2">
    <source>
        <dbReference type="Proteomes" id="UP000186955"/>
    </source>
</evidence>
<sequence length="256" mass="29221">MSPRYHPLSAKLPATSEDNSSFVADTFASGTITQITGVPKRCTRNLMNIGLVDFNGFDTWLDDVTRVLRQKNLHRLIDADIEHPPATSPHAARWEKVSKDVRAWLFQAVSEDINGFVCCRPYRCDFADEYIEALKKTFKKTGYLAASADCVTLWTIRRNQYSTNSEFEEAFRDQYAKLGQRVTISPFFLSQVVLHEIRYDNPTLVTVEHAIYDRTYTNAEDFSAKDLLRLFNNLIRELQNVENSHAAASIKNPNSS</sequence>
<reference evidence="1 2" key="1">
    <citation type="submission" date="2016-10" db="EMBL/GenBank/DDBJ databases">
        <title>Genome sequence of the ascomycete fungus Penicillium subrubescens.</title>
        <authorList>
            <person name="De Vries R.P."/>
            <person name="Peng M."/>
            <person name="Dilokpimol A."/>
            <person name="Hilden K."/>
            <person name="Makela M.R."/>
            <person name="Grigoriev I."/>
            <person name="Riley R."/>
            <person name="Granchi Z."/>
        </authorList>
    </citation>
    <scope>NUCLEOTIDE SEQUENCE [LARGE SCALE GENOMIC DNA]</scope>
    <source>
        <strain evidence="1 2">CBS 132785</strain>
    </source>
</reference>
<keyword evidence="2" id="KW-1185">Reference proteome</keyword>
<dbReference type="AlphaFoldDB" id="A0A1Q5SWB2"/>
<protein>
    <submittedName>
        <fullName evidence="1">Uncharacterized protein</fullName>
    </submittedName>
</protein>
<comment type="caution">
    <text evidence="1">The sequence shown here is derived from an EMBL/GenBank/DDBJ whole genome shotgun (WGS) entry which is preliminary data.</text>
</comment>
<proteinExistence type="predicted"/>